<organism evidence="2 3">
    <name type="scientific">Apiospora arundinis</name>
    <dbReference type="NCBI Taxonomy" id="335852"/>
    <lineage>
        <taxon>Eukaryota</taxon>
        <taxon>Fungi</taxon>
        <taxon>Dikarya</taxon>
        <taxon>Ascomycota</taxon>
        <taxon>Pezizomycotina</taxon>
        <taxon>Sordariomycetes</taxon>
        <taxon>Xylariomycetidae</taxon>
        <taxon>Amphisphaeriales</taxon>
        <taxon>Apiosporaceae</taxon>
        <taxon>Apiospora</taxon>
    </lineage>
</organism>
<sequence>MAHGLPVSGSKLFPSLSVATSQYYDFSKLALPPSLLDAPLVVLLAGLLVLLFVAIVTGSVHLDAERGVVQVSTFLQPFPKQIVVVDHSQANTPLDTPFASAVLHFIHIPFRPQPICSVGVVHDVTPCVDCVRVPGSLVAGFEVFSGNVAVGLNEYVPDLPEQ</sequence>
<protein>
    <submittedName>
        <fullName evidence="2">Uncharacterized protein</fullName>
    </submittedName>
</protein>
<accession>A0ABR2IKU2</accession>
<feature type="transmembrane region" description="Helical" evidence="1">
    <location>
        <begin position="38"/>
        <end position="56"/>
    </location>
</feature>
<gene>
    <name evidence="2" type="ORF">PGQ11_009688</name>
</gene>
<keyword evidence="1" id="KW-1133">Transmembrane helix</keyword>
<evidence type="ECO:0000313" key="2">
    <source>
        <dbReference type="EMBL" id="KAK8863453.1"/>
    </source>
</evidence>
<dbReference type="EMBL" id="JAPCWZ010000005">
    <property type="protein sequence ID" value="KAK8863453.1"/>
    <property type="molecule type" value="Genomic_DNA"/>
</dbReference>
<evidence type="ECO:0000256" key="1">
    <source>
        <dbReference type="SAM" id="Phobius"/>
    </source>
</evidence>
<reference evidence="2 3" key="1">
    <citation type="journal article" date="2024" name="IMA Fungus">
        <title>Apiospora arundinis, a panoply of carbohydrate-active enzymes and secondary metabolites.</title>
        <authorList>
            <person name="Sorensen T."/>
            <person name="Petersen C."/>
            <person name="Muurmann A.T."/>
            <person name="Christiansen J.V."/>
            <person name="Brundto M.L."/>
            <person name="Overgaard C.K."/>
            <person name="Boysen A.T."/>
            <person name="Wollenberg R.D."/>
            <person name="Larsen T.O."/>
            <person name="Sorensen J.L."/>
            <person name="Nielsen K.L."/>
            <person name="Sondergaard T.E."/>
        </authorList>
    </citation>
    <scope>NUCLEOTIDE SEQUENCE [LARGE SCALE GENOMIC DNA]</scope>
    <source>
        <strain evidence="2 3">AAU 773</strain>
    </source>
</reference>
<keyword evidence="1" id="KW-0812">Transmembrane</keyword>
<keyword evidence="3" id="KW-1185">Reference proteome</keyword>
<keyword evidence="1" id="KW-0472">Membrane</keyword>
<dbReference type="Proteomes" id="UP001390339">
    <property type="component" value="Unassembled WGS sequence"/>
</dbReference>
<comment type="caution">
    <text evidence="2">The sequence shown here is derived from an EMBL/GenBank/DDBJ whole genome shotgun (WGS) entry which is preliminary data.</text>
</comment>
<name>A0ABR2IKU2_9PEZI</name>
<evidence type="ECO:0000313" key="3">
    <source>
        <dbReference type="Proteomes" id="UP001390339"/>
    </source>
</evidence>
<proteinExistence type="predicted"/>